<keyword evidence="5" id="KW-0479">Metal-binding</keyword>
<dbReference type="SUPFAM" id="SSF88723">
    <property type="entry name" value="PIN domain-like"/>
    <property type="match status" value="1"/>
</dbReference>
<comment type="caution">
    <text evidence="17">The sequence shown here is derived from an EMBL/GenBank/DDBJ whole genome shotgun (WGS) entry which is preliminary data.</text>
</comment>
<keyword evidence="7" id="KW-0227">DNA damage</keyword>
<dbReference type="InterPro" id="IPR008918">
    <property type="entry name" value="HhH2"/>
</dbReference>
<evidence type="ECO:0000256" key="12">
    <source>
        <dbReference type="ARBA" id="ARBA00038112"/>
    </source>
</evidence>
<evidence type="ECO:0000256" key="2">
    <source>
        <dbReference type="ARBA" id="ARBA00004123"/>
    </source>
</evidence>
<feature type="region of interest" description="Disordered" evidence="14">
    <location>
        <begin position="1095"/>
        <end position="1172"/>
    </location>
</feature>
<dbReference type="GO" id="GO:0006289">
    <property type="term" value="P:nucleotide-excision repair"/>
    <property type="evidence" value="ECO:0007669"/>
    <property type="project" value="InterPro"/>
</dbReference>
<dbReference type="EMBL" id="JARAKH010000041">
    <property type="protein sequence ID" value="KAK8380780.1"/>
    <property type="molecule type" value="Genomic_DNA"/>
</dbReference>
<dbReference type="GO" id="GO:0003697">
    <property type="term" value="F:single-stranded DNA binding"/>
    <property type="evidence" value="ECO:0007669"/>
    <property type="project" value="InterPro"/>
</dbReference>
<evidence type="ECO:0000256" key="5">
    <source>
        <dbReference type="ARBA" id="ARBA00022723"/>
    </source>
</evidence>
<sequence>MGVKGLWKLIESAGVPVPLETLEHKVLGVDVSIWLHQAVRGFRGPGGAAVANAHLLTLFHRICKLLFYRIRPVFVFDGGVPHLKKQTLASRKLRREVATNKAKQVRERLYKNLLKSQAVRSALGKSGPGPSSVHVPQVTKREKDLFELPPLPEPMGEGTTEDLEEEKGNSILQCDNLPNLHHFNFDSEEFKNLPLEAKHEILTELQDTRKQNSWANINDMPQQSENFADFQMSRLMKRAKFQATLDSTREEIQKAKVSEMETELFGNIEKYMSLSKRIISEDASHAIFIKKVKEPSKSNSETVDAESQEPVKKMDRKGKAPLKRKKPIDKDFLTELAKTGIIRPGKQDSDSDSDFENDNFHLLQRDDEQDVSEKWQQCTSEDENFLQVVGSLMENSGLTQEEILALIKQDQSENPNVSCKNEIHDGPSTSANAPGSIFNPDDSSSDEDNFIEVSSGVPSPKVEKGQEEKDVSANNIDKLLGTKTNSLWMKIVQQKLDDMVHINTLKTSPKKAIMDSRKLETKVVEEHKTSKDNSEILKPVKISLDFEVKPLKMEDNIFSDIFTDLNGSIVEEKRIGNLTSTSNYWRGSSEEDKVTYDEVEIMSSSDETDDEDDITVKCKNSTDNSHPSDRNSEDGDFMEVESDDGESVNEQEEKEQEERKVPPHSHDNERSSEITKKSKNVSGEDISVTSKKKIKVTMSDDEKGITNENMKQKVALNNSDSSTVAEAKSHQDTDIKEERKANVTDIKEEVKADDTDIKEDRKLNGTGIEEERKVNGKGTEEEREANDADIKEEREADVTDEMMGVQVAEFDRPLDYTEDELKHLEGELASEQQALVAQAQRCDRLASSLNDQMYGEAQHLLQLFGIPYLVAPMEAEAQCAFLNTVSLTEGTITDDSDIFLFGGNSVYRNFFNQTRHVEHFKIENIKSTLGLERCKMITLALLCGSDYTEGIEGIGSVGAMEVLAEFPGKGIECLENVRKWWNGAHKGISTIQHSKIRQKLAQVSLPESFPNKGVFDAYLVPEVDESKEKFSWAVPNVEALRVFTGEKFGWNFSKTDEILIPVMKRLKLKTTQKRIESYFTNIRLVKEPKVASKRMQDAIAKARGIRPPESHSTGQTKVKQKQNERRVRKGPERKQVSEESKADSEVATDSKSSKPSRTLLIDPSEIKSESAM</sequence>
<dbReference type="InterPro" id="IPR006084">
    <property type="entry name" value="XPG/Rad2"/>
</dbReference>
<gene>
    <name evidence="17" type="ORF">O3P69_008013</name>
</gene>
<dbReference type="Pfam" id="PF00867">
    <property type="entry name" value="XPG_I"/>
    <property type="match status" value="1"/>
</dbReference>
<evidence type="ECO:0000259" key="15">
    <source>
        <dbReference type="SMART" id="SM00484"/>
    </source>
</evidence>
<dbReference type="Proteomes" id="UP001487740">
    <property type="component" value="Unassembled WGS sequence"/>
</dbReference>
<dbReference type="GO" id="GO:0000400">
    <property type="term" value="F:four-way junction DNA binding"/>
    <property type="evidence" value="ECO:0007669"/>
    <property type="project" value="UniProtKB-ARBA"/>
</dbReference>
<feature type="region of interest" description="Disordered" evidence="14">
    <location>
        <begin position="294"/>
        <end position="323"/>
    </location>
</feature>
<dbReference type="InterPro" id="IPR006085">
    <property type="entry name" value="XPG_DNA_repair_N"/>
</dbReference>
<accession>A0AAW0SZC7</accession>
<comment type="subcellular location">
    <subcellularLocation>
        <location evidence="2">Nucleus</location>
    </subcellularLocation>
</comment>
<dbReference type="CDD" id="cd09904">
    <property type="entry name" value="H3TH_XPG"/>
    <property type="match status" value="1"/>
</dbReference>
<dbReference type="InterPro" id="IPR019974">
    <property type="entry name" value="XPG_CS"/>
</dbReference>
<dbReference type="InterPro" id="IPR036279">
    <property type="entry name" value="5-3_exonuclease_C_sf"/>
</dbReference>
<evidence type="ECO:0000256" key="6">
    <source>
        <dbReference type="ARBA" id="ARBA00022759"/>
    </source>
</evidence>
<dbReference type="PRINTS" id="PR00853">
    <property type="entry name" value="XPGRADSUPER"/>
</dbReference>
<dbReference type="SMART" id="SM00484">
    <property type="entry name" value="XPGI"/>
    <property type="match status" value="1"/>
</dbReference>
<dbReference type="PRINTS" id="PR00066">
    <property type="entry name" value="XRODRMPGMNTG"/>
</dbReference>
<feature type="region of interest" description="Disordered" evidence="14">
    <location>
        <begin position="602"/>
        <end position="797"/>
    </location>
</feature>
<keyword evidence="13" id="KW-0175">Coiled coil</keyword>
<evidence type="ECO:0000256" key="13">
    <source>
        <dbReference type="SAM" id="Coils"/>
    </source>
</evidence>
<evidence type="ECO:0000256" key="10">
    <source>
        <dbReference type="ARBA" id="ARBA00023204"/>
    </source>
</evidence>
<dbReference type="InterPro" id="IPR001044">
    <property type="entry name" value="XPG/Rad2_eukaryotes"/>
</dbReference>
<feature type="compositionally biased region" description="Basic and acidic residues" evidence="14">
    <location>
        <begin position="461"/>
        <end position="470"/>
    </location>
</feature>
<keyword evidence="6" id="KW-0255">Endonuclease</keyword>
<dbReference type="Gene3D" id="1.10.150.20">
    <property type="entry name" value="5' to 3' exonuclease, C-terminal subdomain"/>
    <property type="match status" value="1"/>
</dbReference>
<dbReference type="SMART" id="SM00485">
    <property type="entry name" value="XPGN"/>
    <property type="match status" value="1"/>
</dbReference>
<evidence type="ECO:0000256" key="1">
    <source>
        <dbReference type="ARBA" id="ARBA00001946"/>
    </source>
</evidence>
<keyword evidence="8" id="KW-0378">Hydrolase</keyword>
<evidence type="ECO:0000313" key="17">
    <source>
        <dbReference type="EMBL" id="KAK8380780.1"/>
    </source>
</evidence>
<dbReference type="GO" id="GO:0008821">
    <property type="term" value="F:crossover junction DNA endonuclease activity"/>
    <property type="evidence" value="ECO:0007669"/>
    <property type="project" value="UniProtKB-ARBA"/>
</dbReference>
<dbReference type="PANTHER" id="PTHR16171">
    <property type="entry name" value="DNA REPAIR PROTEIN COMPLEMENTING XP-G CELLS-RELATED"/>
    <property type="match status" value="1"/>
</dbReference>
<reference evidence="17 18" key="1">
    <citation type="submission" date="2023-03" db="EMBL/GenBank/DDBJ databases">
        <title>High-quality genome of Scylla paramamosain provides insights in environmental adaptation.</title>
        <authorList>
            <person name="Zhang L."/>
        </authorList>
    </citation>
    <scope>NUCLEOTIDE SEQUENCE [LARGE SCALE GENOMIC DNA]</scope>
    <source>
        <strain evidence="17">LZ_2023a</strain>
        <tissue evidence="17">Muscle</tissue>
    </source>
</reference>
<name>A0AAW0SZC7_SCYPA</name>
<feature type="compositionally biased region" description="Basic and acidic residues" evidence="14">
    <location>
        <begin position="727"/>
        <end position="797"/>
    </location>
</feature>
<evidence type="ECO:0000256" key="3">
    <source>
        <dbReference type="ARBA" id="ARBA00005283"/>
    </source>
</evidence>
<feature type="compositionally biased region" description="Basic and acidic residues" evidence="14">
    <location>
        <begin position="656"/>
        <end position="676"/>
    </location>
</feature>
<dbReference type="SUPFAM" id="SSF47807">
    <property type="entry name" value="5' to 3' exonuclease, C-terminal subdomain"/>
    <property type="match status" value="1"/>
</dbReference>
<feature type="compositionally biased region" description="Polar residues" evidence="14">
    <location>
        <begin position="1147"/>
        <end position="1156"/>
    </location>
</feature>
<dbReference type="GO" id="GO:0046872">
    <property type="term" value="F:metal ion binding"/>
    <property type="evidence" value="ECO:0007669"/>
    <property type="project" value="UniProtKB-KW"/>
</dbReference>
<keyword evidence="18" id="KW-1185">Reference proteome</keyword>
<feature type="compositionally biased region" description="Basic residues" evidence="14">
    <location>
        <begin position="314"/>
        <end position="323"/>
    </location>
</feature>
<dbReference type="CDD" id="cd09868">
    <property type="entry name" value="PIN_XPG_RAD2"/>
    <property type="match status" value="2"/>
</dbReference>
<keyword evidence="10" id="KW-0234">DNA repair</keyword>
<feature type="region of interest" description="Disordered" evidence="14">
    <location>
        <begin position="339"/>
        <end position="358"/>
    </location>
</feature>
<feature type="compositionally biased region" description="Polar residues" evidence="14">
    <location>
        <begin position="715"/>
        <end position="724"/>
    </location>
</feature>
<dbReference type="PROSITE" id="PS00841">
    <property type="entry name" value="XPG_1"/>
    <property type="match status" value="1"/>
</dbReference>
<dbReference type="GO" id="GO:0017108">
    <property type="term" value="F:5'-flap endonuclease activity"/>
    <property type="evidence" value="ECO:0007669"/>
    <property type="project" value="UniProtKB-ARBA"/>
</dbReference>
<evidence type="ECO:0000256" key="7">
    <source>
        <dbReference type="ARBA" id="ARBA00022763"/>
    </source>
</evidence>
<keyword evidence="4" id="KW-0540">Nuclease</keyword>
<evidence type="ECO:0008006" key="19">
    <source>
        <dbReference type="Google" id="ProtNLM"/>
    </source>
</evidence>
<evidence type="ECO:0000313" key="18">
    <source>
        <dbReference type="Proteomes" id="UP001487740"/>
    </source>
</evidence>
<evidence type="ECO:0000256" key="11">
    <source>
        <dbReference type="ARBA" id="ARBA00023242"/>
    </source>
</evidence>
<feature type="compositionally biased region" description="Acidic residues" evidence="14">
    <location>
        <begin position="634"/>
        <end position="655"/>
    </location>
</feature>
<evidence type="ECO:0000256" key="9">
    <source>
        <dbReference type="ARBA" id="ARBA00022842"/>
    </source>
</evidence>
<feature type="domain" description="XPG-I" evidence="15">
    <location>
        <begin position="862"/>
        <end position="931"/>
    </location>
</feature>
<dbReference type="InterPro" id="IPR029060">
    <property type="entry name" value="PIN-like_dom_sf"/>
</dbReference>
<dbReference type="SMART" id="SM00279">
    <property type="entry name" value="HhH2"/>
    <property type="match status" value="1"/>
</dbReference>
<dbReference type="FunFam" id="1.10.150.20:FF:000030">
    <property type="entry name" value="Flap endonuclease GEN-like 1"/>
    <property type="match status" value="1"/>
</dbReference>
<comment type="cofactor">
    <cofactor evidence="1">
        <name>Mg(2+)</name>
        <dbReference type="ChEBI" id="CHEBI:18420"/>
    </cofactor>
</comment>
<organism evidence="17 18">
    <name type="scientific">Scylla paramamosain</name>
    <name type="common">Mud crab</name>
    <dbReference type="NCBI Taxonomy" id="85552"/>
    <lineage>
        <taxon>Eukaryota</taxon>
        <taxon>Metazoa</taxon>
        <taxon>Ecdysozoa</taxon>
        <taxon>Arthropoda</taxon>
        <taxon>Crustacea</taxon>
        <taxon>Multicrustacea</taxon>
        <taxon>Malacostraca</taxon>
        <taxon>Eumalacostraca</taxon>
        <taxon>Eucarida</taxon>
        <taxon>Decapoda</taxon>
        <taxon>Pleocyemata</taxon>
        <taxon>Brachyura</taxon>
        <taxon>Eubrachyura</taxon>
        <taxon>Portunoidea</taxon>
        <taxon>Portunidae</taxon>
        <taxon>Portuninae</taxon>
        <taxon>Scylla</taxon>
    </lineage>
</organism>
<evidence type="ECO:0000256" key="14">
    <source>
        <dbReference type="SAM" id="MobiDB-lite"/>
    </source>
</evidence>
<dbReference type="PROSITE" id="PS00842">
    <property type="entry name" value="XPG_2"/>
    <property type="match status" value="1"/>
</dbReference>
<comment type="similarity">
    <text evidence="12">Belongs to the XPG/RAD2 endonuclease family. GEN subfamily.</text>
</comment>
<evidence type="ECO:0000256" key="8">
    <source>
        <dbReference type="ARBA" id="ARBA00022801"/>
    </source>
</evidence>
<dbReference type="PANTHER" id="PTHR16171:SF7">
    <property type="entry name" value="DNA REPAIR PROTEIN RAD2"/>
    <property type="match status" value="1"/>
</dbReference>
<comment type="similarity">
    <text evidence="3">Belongs to the XPG/RAD2 endonuclease family. XPG subfamily.</text>
</comment>
<dbReference type="AlphaFoldDB" id="A0AAW0SZC7"/>
<protein>
    <recommendedName>
        <fullName evidence="19">DNA repair protein complementing XP-G cells</fullName>
    </recommendedName>
</protein>
<dbReference type="Pfam" id="PF00752">
    <property type="entry name" value="XPG_N"/>
    <property type="match status" value="1"/>
</dbReference>
<dbReference type="InterPro" id="IPR006086">
    <property type="entry name" value="XPG-I_dom"/>
</dbReference>
<dbReference type="GO" id="GO:0005634">
    <property type="term" value="C:nucleus"/>
    <property type="evidence" value="ECO:0007669"/>
    <property type="project" value="UniProtKB-SubCell"/>
</dbReference>
<evidence type="ECO:0000259" key="16">
    <source>
        <dbReference type="SMART" id="SM00485"/>
    </source>
</evidence>
<feature type="compositionally biased region" description="Basic and acidic residues" evidence="14">
    <location>
        <begin position="1121"/>
        <end position="1144"/>
    </location>
</feature>
<feature type="domain" description="XPG N-terminal" evidence="16">
    <location>
        <begin position="1"/>
        <end position="98"/>
    </location>
</feature>
<keyword evidence="11" id="KW-0539">Nucleus</keyword>
<evidence type="ECO:0000256" key="4">
    <source>
        <dbReference type="ARBA" id="ARBA00022722"/>
    </source>
</evidence>
<feature type="region of interest" description="Disordered" evidence="14">
    <location>
        <begin position="412"/>
        <end position="470"/>
    </location>
</feature>
<dbReference type="Gene3D" id="3.40.50.1010">
    <property type="entry name" value="5'-nuclease"/>
    <property type="match status" value="2"/>
</dbReference>
<proteinExistence type="inferred from homology"/>
<feature type="coiled-coil region" evidence="13">
    <location>
        <begin position="814"/>
        <end position="841"/>
    </location>
</feature>
<keyword evidence="9" id="KW-0460">Magnesium</keyword>